<comment type="caution">
    <text evidence="3">The sequence shown here is derived from an EMBL/GenBank/DDBJ whole genome shotgun (WGS) entry which is preliminary data.</text>
</comment>
<dbReference type="Gene3D" id="1.20.1050.10">
    <property type="match status" value="1"/>
</dbReference>
<dbReference type="InterPro" id="IPR036282">
    <property type="entry name" value="Glutathione-S-Trfase_C_sf"/>
</dbReference>
<dbReference type="InterPro" id="IPR050983">
    <property type="entry name" value="GST_Omega/HSP26"/>
</dbReference>
<dbReference type="EMBL" id="QWFX01000006">
    <property type="protein sequence ID" value="RIJ29984.1"/>
    <property type="molecule type" value="Genomic_DNA"/>
</dbReference>
<evidence type="ECO:0000259" key="1">
    <source>
        <dbReference type="PROSITE" id="PS50404"/>
    </source>
</evidence>
<proteinExistence type="predicted"/>
<organism evidence="3 4">
    <name type="scientific">Henriciella mobilis</name>
    <dbReference type="NCBI Taxonomy" id="2305467"/>
    <lineage>
        <taxon>Bacteria</taxon>
        <taxon>Pseudomonadati</taxon>
        <taxon>Pseudomonadota</taxon>
        <taxon>Alphaproteobacteria</taxon>
        <taxon>Hyphomonadales</taxon>
        <taxon>Hyphomonadaceae</taxon>
        <taxon>Henriciella</taxon>
    </lineage>
</organism>
<dbReference type="GO" id="GO:0016740">
    <property type="term" value="F:transferase activity"/>
    <property type="evidence" value="ECO:0007669"/>
    <property type="project" value="UniProtKB-KW"/>
</dbReference>
<dbReference type="SFLD" id="SFLDS00019">
    <property type="entry name" value="Glutathione_Transferase_(cytos"/>
    <property type="match status" value="1"/>
</dbReference>
<dbReference type="InterPro" id="IPR036249">
    <property type="entry name" value="Thioredoxin-like_sf"/>
</dbReference>
<dbReference type="SUPFAM" id="SSF47616">
    <property type="entry name" value="GST C-terminal domain-like"/>
    <property type="match status" value="1"/>
</dbReference>
<keyword evidence="4" id="KW-1185">Reference proteome</keyword>
<reference evidence="3 4" key="1">
    <citation type="submission" date="2018-08" db="EMBL/GenBank/DDBJ databases">
        <title>Henriciella mobilis sp. nov., isolated from seawater.</title>
        <authorList>
            <person name="Cheng H."/>
            <person name="Wu Y.-H."/>
            <person name="Xu X.-W."/>
            <person name="Guo L.-L."/>
        </authorList>
    </citation>
    <scope>NUCLEOTIDE SEQUENCE [LARGE SCALE GENOMIC DNA]</scope>
    <source>
        <strain evidence="3 4">JN25</strain>
    </source>
</reference>
<evidence type="ECO:0000313" key="3">
    <source>
        <dbReference type="EMBL" id="RIJ29984.1"/>
    </source>
</evidence>
<dbReference type="PANTHER" id="PTHR43968:SF6">
    <property type="entry name" value="GLUTATHIONE S-TRANSFERASE OMEGA"/>
    <property type="match status" value="1"/>
</dbReference>
<feature type="domain" description="GST C-terminal" evidence="2">
    <location>
        <begin position="87"/>
        <end position="219"/>
    </location>
</feature>
<dbReference type="OrthoDB" id="9794721at2"/>
<evidence type="ECO:0000313" key="4">
    <source>
        <dbReference type="Proteomes" id="UP000266385"/>
    </source>
</evidence>
<dbReference type="CDD" id="cd00570">
    <property type="entry name" value="GST_N_family"/>
    <property type="match status" value="1"/>
</dbReference>
<dbReference type="InterPro" id="IPR004046">
    <property type="entry name" value="GST_C"/>
</dbReference>
<dbReference type="AlphaFoldDB" id="A0A399RHP1"/>
<dbReference type="Proteomes" id="UP000266385">
    <property type="component" value="Unassembled WGS sequence"/>
</dbReference>
<dbReference type="PROSITE" id="PS50404">
    <property type="entry name" value="GST_NTER"/>
    <property type="match status" value="1"/>
</dbReference>
<dbReference type="PANTHER" id="PTHR43968">
    <property type="match status" value="1"/>
</dbReference>
<protein>
    <submittedName>
        <fullName evidence="3">Glutathione S-transferase family protein</fullName>
    </submittedName>
</protein>
<dbReference type="Pfam" id="PF00043">
    <property type="entry name" value="GST_C"/>
    <property type="match status" value="1"/>
</dbReference>
<dbReference type="Gene3D" id="3.40.30.10">
    <property type="entry name" value="Glutaredoxin"/>
    <property type="match status" value="1"/>
</dbReference>
<dbReference type="InterPro" id="IPR040079">
    <property type="entry name" value="Glutathione_S-Trfase"/>
</dbReference>
<dbReference type="SUPFAM" id="SSF52833">
    <property type="entry name" value="Thioredoxin-like"/>
    <property type="match status" value="1"/>
</dbReference>
<accession>A0A399RHP1</accession>
<keyword evidence="3" id="KW-0808">Transferase</keyword>
<dbReference type="PROSITE" id="PS50405">
    <property type="entry name" value="GST_CTER"/>
    <property type="match status" value="1"/>
</dbReference>
<dbReference type="InterPro" id="IPR010987">
    <property type="entry name" value="Glutathione-S-Trfase_C-like"/>
</dbReference>
<dbReference type="RefSeq" id="WP_119375302.1">
    <property type="nucleotide sequence ID" value="NZ_QWFX01000006.1"/>
</dbReference>
<dbReference type="InterPro" id="IPR004045">
    <property type="entry name" value="Glutathione_S-Trfase_N"/>
</dbReference>
<dbReference type="GO" id="GO:0005737">
    <property type="term" value="C:cytoplasm"/>
    <property type="evidence" value="ECO:0007669"/>
    <property type="project" value="TreeGrafter"/>
</dbReference>
<gene>
    <name evidence="3" type="ORF">D1223_04795</name>
</gene>
<feature type="domain" description="GST N-terminal" evidence="1">
    <location>
        <begin position="1"/>
        <end position="82"/>
    </location>
</feature>
<sequence length="224" mass="25308">MKRLWHWPIDPLARTVRLALGEKRCAIDLVSVLPWAQPEELASMAPGARAPVMVDTGAEEKVSAVGTHAICEYLEEAIPTPRLLPFVAQERAEARRLWRYSEDSFADVNATLLTERVNQWVRRAREPDSGALRTGVHALKSRMTFLNGLAESRTYMAGRMLTLADLSIAAHLSAYDYFGDVPWDMTPDLKAWYSRIKSRPSFRPLLADKVDGTRPARHYADLDF</sequence>
<evidence type="ECO:0000259" key="2">
    <source>
        <dbReference type="PROSITE" id="PS50405"/>
    </source>
</evidence>
<dbReference type="Pfam" id="PF13417">
    <property type="entry name" value="GST_N_3"/>
    <property type="match status" value="1"/>
</dbReference>
<name>A0A399RHP1_9PROT</name>